<keyword evidence="2" id="KW-1185">Reference proteome</keyword>
<name>A0A316Z7E2_9BASI</name>
<dbReference type="AlphaFoldDB" id="A0A316Z7E2"/>
<protein>
    <submittedName>
        <fullName evidence="1">Uncharacterized protein</fullName>
    </submittedName>
</protein>
<dbReference type="EMBL" id="KZ819295">
    <property type="protein sequence ID" value="PWN97491.1"/>
    <property type="molecule type" value="Genomic_DNA"/>
</dbReference>
<gene>
    <name evidence="1" type="ORF">FA09DRAFT_361294</name>
</gene>
<organism evidence="1 2">
    <name type="scientific">Tilletiopsis washingtonensis</name>
    <dbReference type="NCBI Taxonomy" id="58919"/>
    <lineage>
        <taxon>Eukaryota</taxon>
        <taxon>Fungi</taxon>
        <taxon>Dikarya</taxon>
        <taxon>Basidiomycota</taxon>
        <taxon>Ustilaginomycotina</taxon>
        <taxon>Exobasidiomycetes</taxon>
        <taxon>Entylomatales</taxon>
        <taxon>Entylomatales incertae sedis</taxon>
        <taxon>Tilletiopsis</taxon>
    </lineage>
</organism>
<reference evidence="1 2" key="1">
    <citation type="journal article" date="2018" name="Mol. Biol. Evol.">
        <title>Broad Genomic Sampling Reveals a Smut Pathogenic Ancestry of the Fungal Clade Ustilaginomycotina.</title>
        <authorList>
            <person name="Kijpornyongpan T."/>
            <person name="Mondo S.J."/>
            <person name="Barry K."/>
            <person name="Sandor L."/>
            <person name="Lee J."/>
            <person name="Lipzen A."/>
            <person name="Pangilinan J."/>
            <person name="LaButti K."/>
            <person name="Hainaut M."/>
            <person name="Henrissat B."/>
            <person name="Grigoriev I.V."/>
            <person name="Spatafora J.W."/>
            <person name="Aime M.C."/>
        </authorList>
    </citation>
    <scope>NUCLEOTIDE SEQUENCE [LARGE SCALE GENOMIC DNA]</scope>
    <source>
        <strain evidence="1 2">MCA 4186</strain>
    </source>
</reference>
<dbReference type="RefSeq" id="XP_025597770.1">
    <property type="nucleotide sequence ID" value="XM_025745337.1"/>
</dbReference>
<sequence>MRPPSVISLRALYTCSLETRACRRQSKSVAPCYTCFSTTIRLSQHHLIHIMNAAMQSAALANVLVEVRSLRAQCVELAAPAGDAAVSAAPQDAIRREAAGIITRLDAMIEELTRDVARCQAIDQETTTMGATLHGQPAAVLAHTIMRLDNHRRETTPLTMRTAASANEFLALLSRVEELQRLKQARATAA</sequence>
<dbReference type="GeneID" id="37272881"/>
<evidence type="ECO:0000313" key="2">
    <source>
        <dbReference type="Proteomes" id="UP000245946"/>
    </source>
</evidence>
<dbReference type="Proteomes" id="UP000245946">
    <property type="component" value="Unassembled WGS sequence"/>
</dbReference>
<proteinExistence type="predicted"/>
<accession>A0A316Z7E2</accession>
<evidence type="ECO:0000313" key="1">
    <source>
        <dbReference type="EMBL" id="PWN97491.1"/>
    </source>
</evidence>